<proteinExistence type="predicted"/>
<feature type="transmembrane region" description="Helical" evidence="1">
    <location>
        <begin position="38"/>
        <end position="57"/>
    </location>
</feature>
<dbReference type="EMBL" id="ASPP01047149">
    <property type="protein sequence ID" value="ETN98277.1"/>
    <property type="molecule type" value="Genomic_DNA"/>
</dbReference>
<evidence type="ECO:0000313" key="3">
    <source>
        <dbReference type="Proteomes" id="UP000023152"/>
    </source>
</evidence>
<accession>X6L8H1</accession>
<feature type="transmembrane region" description="Helical" evidence="1">
    <location>
        <begin position="125"/>
        <end position="148"/>
    </location>
</feature>
<evidence type="ECO:0000313" key="2">
    <source>
        <dbReference type="EMBL" id="ETN98277.1"/>
    </source>
</evidence>
<keyword evidence="1" id="KW-0812">Transmembrane</keyword>
<dbReference type="AlphaFoldDB" id="X6L8H1"/>
<name>X6L8H1_RETFI</name>
<organism evidence="2 3">
    <name type="scientific">Reticulomyxa filosa</name>
    <dbReference type="NCBI Taxonomy" id="46433"/>
    <lineage>
        <taxon>Eukaryota</taxon>
        <taxon>Sar</taxon>
        <taxon>Rhizaria</taxon>
        <taxon>Retaria</taxon>
        <taxon>Foraminifera</taxon>
        <taxon>Monothalamids</taxon>
        <taxon>Reticulomyxidae</taxon>
        <taxon>Reticulomyxa</taxon>
    </lineage>
</organism>
<keyword evidence="1" id="KW-1133">Transmembrane helix</keyword>
<keyword evidence="3" id="KW-1185">Reference proteome</keyword>
<protein>
    <recommendedName>
        <fullName evidence="4">Transmembrane protein</fullName>
    </recommendedName>
</protein>
<dbReference type="Proteomes" id="UP000023152">
    <property type="component" value="Unassembled WGS sequence"/>
</dbReference>
<keyword evidence="1" id="KW-0472">Membrane</keyword>
<sequence>FYYHVFFRQGLVNKKDCFLFILLQLRYLIFAIENRKSFFSFVAFFIITISKSFNCFFNKKTKEYWHGKSFYFCIVDYQVIIKTLQINKAKRDRNLQIRTLVTFTKMAITDMKEKIASKKATNFSIFFEILIIIIQLFFKCFFVFDVILERKKANKTNSLSILLNYQKIYSTINKKKVSIYRIFKNKTNVFDSNTIYDN</sequence>
<gene>
    <name evidence="2" type="ORF">RFI_39233</name>
</gene>
<evidence type="ECO:0008006" key="4">
    <source>
        <dbReference type="Google" id="ProtNLM"/>
    </source>
</evidence>
<reference evidence="2 3" key="1">
    <citation type="journal article" date="2013" name="Curr. Biol.">
        <title>The Genome of the Foraminiferan Reticulomyxa filosa.</title>
        <authorList>
            <person name="Glockner G."/>
            <person name="Hulsmann N."/>
            <person name="Schleicher M."/>
            <person name="Noegel A.A."/>
            <person name="Eichinger L."/>
            <person name="Gallinger C."/>
            <person name="Pawlowski J."/>
            <person name="Sierra R."/>
            <person name="Euteneuer U."/>
            <person name="Pillet L."/>
            <person name="Moustafa A."/>
            <person name="Platzer M."/>
            <person name="Groth M."/>
            <person name="Szafranski K."/>
            <person name="Schliwa M."/>
        </authorList>
    </citation>
    <scope>NUCLEOTIDE SEQUENCE [LARGE SCALE GENOMIC DNA]</scope>
</reference>
<comment type="caution">
    <text evidence="2">The sequence shown here is derived from an EMBL/GenBank/DDBJ whole genome shotgun (WGS) entry which is preliminary data.</text>
</comment>
<feature type="non-terminal residue" evidence="2">
    <location>
        <position position="1"/>
    </location>
</feature>
<evidence type="ECO:0000256" key="1">
    <source>
        <dbReference type="SAM" id="Phobius"/>
    </source>
</evidence>